<keyword evidence="3" id="KW-1185">Reference proteome</keyword>
<proteinExistence type="predicted"/>
<gene>
    <name evidence="2" type="ORF">VTK73DRAFT_8679</name>
</gene>
<feature type="compositionally biased region" description="Gly residues" evidence="1">
    <location>
        <begin position="36"/>
        <end position="48"/>
    </location>
</feature>
<dbReference type="EMBL" id="JAZHXJ010000649">
    <property type="protein sequence ID" value="KAL1854851.1"/>
    <property type="molecule type" value="Genomic_DNA"/>
</dbReference>
<organism evidence="2 3">
    <name type="scientific">Phialemonium thermophilum</name>
    <dbReference type="NCBI Taxonomy" id="223376"/>
    <lineage>
        <taxon>Eukaryota</taxon>
        <taxon>Fungi</taxon>
        <taxon>Dikarya</taxon>
        <taxon>Ascomycota</taxon>
        <taxon>Pezizomycotina</taxon>
        <taxon>Sordariomycetes</taxon>
        <taxon>Sordariomycetidae</taxon>
        <taxon>Cephalothecales</taxon>
        <taxon>Cephalothecaceae</taxon>
        <taxon>Phialemonium</taxon>
    </lineage>
</organism>
<dbReference type="Proteomes" id="UP001586593">
    <property type="component" value="Unassembled WGS sequence"/>
</dbReference>
<evidence type="ECO:0000256" key="1">
    <source>
        <dbReference type="SAM" id="MobiDB-lite"/>
    </source>
</evidence>
<protein>
    <recommendedName>
        <fullName evidence="4">C2H2-type domain-containing protein</fullName>
    </recommendedName>
</protein>
<evidence type="ECO:0000313" key="3">
    <source>
        <dbReference type="Proteomes" id="UP001586593"/>
    </source>
</evidence>
<name>A0ABR3W6Y5_9PEZI</name>
<feature type="region of interest" description="Disordered" evidence="1">
    <location>
        <begin position="1"/>
        <end position="48"/>
    </location>
</feature>
<evidence type="ECO:0008006" key="4">
    <source>
        <dbReference type="Google" id="ProtNLM"/>
    </source>
</evidence>
<reference evidence="2 3" key="1">
    <citation type="journal article" date="2024" name="Commun. Biol.">
        <title>Comparative genomic analysis of thermophilic fungi reveals convergent evolutionary adaptations and gene losses.</title>
        <authorList>
            <person name="Steindorff A.S."/>
            <person name="Aguilar-Pontes M.V."/>
            <person name="Robinson A.J."/>
            <person name="Andreopoulos B."/>
            <person name="LaButti K."/>
            <person name="Kuo A."/>
            <person name="Mondo S."/>
            <person name="Riley R."/>
            <person name="Otillar R."/>
            <person name="Haridas S."/>
            <person name="Lipzen A."/>
            <person name="Grimwood J."/>
            <person name="Schmutz J."/>
            <person name="Clum A."/>
            <person name="Reid I.D."/>
            <person name="Moisan M.C."/>
            <person name="Butler G."/>
            <person name="Nguyen T.T.M."/>
            <person name="Dewar K."/>
            <person name="Conant G."/>
            <person name="Drula E."/>
            <person name="Henrissat B."/>
            <person name="Hansel C."/>
            <person name="Singer S."/>
            <person name="Hutchinson M.I."/>
            <person name="de Vries R.P."/>
            <person name="Natvig D.O."/>
            <person name="Powell A.J."/>
            <person name="Tsang A."/>
            <person name="Grigoriev I.V."/>
        </authorList>
    </citation>
    <scope>NUCLEOTIDE SEQUENCE [LARGE SCALE GENOMIC DNA]</scope>
    <source>
        <strain evidence="2 3">ATCC 24622</strain>
    </source>
</reference>
<dbReference type="Gene3D" id="3.30.160.60">
    <property type="entry name" value="Classic Zinc Finger"/>
    <property type="match status" value="1"/>
</dbReference>
<evidence type="ECO:0000313" key="2">
    <source>
        <dbReference type="EMBL" id="KAL1854851.1"/>
    </source>
</evidence>
<comment type="caution">
    <text evidence="2">The sequence shown here is derived from an EMBL/GenBank/DDBJ whole genome shotgun (WGS) entry which is preliminary data.</text>
</comment>
<accession>A0ABR3W6Y5</accession>
<sequence length="184" mass="21516">MDAYYQDSMSPGDDMSIYQDIPDTPFYTSSSPAYEGSGGSTAGGGGHGSSSDSRQYVCLAPNCDHVPFKRVTDLDRHYKSVHIRDEDKEKFYCDYKKCPRSQDPFFRPERLRNHLRDYHKEDLLKKGTKATTDWLKERNIQSKWWRCYSCLKRVDIRRDGFMCPDCSQACEPERQALREKSRKR</sequence>